<organism evidence="3 4">
    <name type="scientific">Volvox africanus</name>
    <dbReference type="NCBI Taxonomy" id="51714"/>
    <lineage>
        <taxon>Eukaryota</taxon>
        <taxon>Viridiplantae</taxon>
        <taxon>Chlorophyta</taxon>
        <taxon>core chlorophytes</taxon>
        <taxon>Chlorophyceae</taxon>
        <taxon>CS clade</taxon>
        <taxon>Chlamydomonadales</taxon>
        <taxon>Volvocaceae</taxon>
        <taxon>Volvox</taxon>
    </lineage>
</organism>
<dbReference type="Proteomes" id="UP001165090">
    <property type="component" value="Unassembled WGS sequence"/>
</dbReference>
<feature type="domain" description="Thioredoxin" evidence="2">
    <location>
        <begin position="48"/>
        <end position="174"/>
    </location>
</feature>
<keyword evidence="1" id="KW-1015">Disulfide bond</keyword>
<dbReference type="InterPro" id="IPR013766">
    <property type="entry name" value="Thioredoxin_domain"/>
</dbReference>
<dbReference type="EMBL" id="BSDZ01000008">
    <property type="protein sequence ID" value="GLI60296.1"/>
    <property type="molecule type" value="Genomic_DNA"/>
</dbReference>
<protein>
    <recommendedName>
        <fullName evidence="2">Thioredoxin domain-containing protein</fullName>
    </recommendedName>
</protein>
<reference evidence="3 4" key="1">
    <citation type="journal article" date="2023" name="IScience">
        <title>Expanded male sex-determining region conserved during the evolution of homothallism in the green alga Volvox.</title>
        <authorList>
            <person name="Yamamoto K."/>
            <person name="Matsuzaki R."/>
            <person name="Mahakham W."/>
            <person name="Heman W."/>
            <person name="Sekimoto H."/>
            <person name="Kawachi M."/>
            <person name="Minakuchi Y."/>
            <person name="Toyoda A."/>
            <person name="Nozaki H."/>
        </authorList>
    </citation>
    <scope>NUCLEOTIDE SEQUENCE [LARGE SCALE GENOMIC DNA]</scope>
    <source>
        <strain evidence="3 4">NIES-4468</strain>
    </source>
</reference>
<dbReference type="PRINTS" id="PR00421">
    <property type="entry name" value="THIOREDOXIN"/>
</dbReference>
<keyword evidence="4" id="KW-1185">Reference proteome</keyword>
<accession>A0ABQ5RS58</accession>
<evidence type="ECO:0000256" key="1">
    <source>
        <dbReference type="ARBA" id="ARBA00023157"/>
    </source>
</evidence>
<evidence type="ECO:0000313" key="3">
    <source>
        <dbReference type="EMBL" id="GLI60296.1"/>
    </source>
</evidence>
<comment type="caution">
    <text evidence="3">The sequence shown here is derived from an EMBL/GenBank/DDBJ whole genome shotgun (WGS) entry which is preliminary data.</text>
</comment>
<evidence type="ECO:0000259" key="2">
    <source>
        <dbReference type="PROSITE" id="PS51352"/>
    </source>
</evidence>
<dbReference type="PROSITE" id="PS51352">
    <property type="entry name" value="THIOREDOXIN_2"/>
    <property type="match status" value="1"/>
</dbReference>
<dbReference type="InterPro" id="IPR036249">
    <property type="entry name" value="Thioredoxin-like_sf"/>
</dbReference>
<sequence>MSALQSPLMNAAHGRWTGHADRTCLRTMAVALPRKAMSARRATRTEKATLASMAVTAEAVAAPAKIVHLITADRYHEFLAEHSDKLITMDFYAVWCGPCKMIAPELDRLAAESDPTKLVFAKLDCGATNESKKLAMSLGIKALPTFHLYKDSKLVDTMTGAKVKNLVDLITKHS</sequence>
<dbReference type="Gene3D" id="3.40.30.10">
    <property type="entry name" value="Glutaredoxin"/>
    <property type="match status" value="1"/>
</dbReference>
<evidence type="ECO:0000313" key="4">
    <source>
        <dbReference type="Proteomes" id="UP001165090"/>
    </source>
</evidence>
<proteinExistence type="predicted"/>
<dbReference type="Pfam" id="PF00085">
    <property type="entry name" value="Thioredoxin"/>
    <property type="match status" value="1"/>
</dbReference>
<gene>
    <name evidence="3" type="ORF">VaNZ11_002410</name>
</gene>
<name>A0ABQ5RS58_9CHLO</name>
<dbReference type="PANTHER" id="PTHR46115">
    <property type="entry name" value="THIOREDOXIN-LIKE PROTEIN 1"/>
    <property type="match status" value="1"/>
</dbReference>
<dbReference type="SUPFAM" id="SSF52833">
    <property type="entry name" value="Thioredoxin-like"/>
    <property type="match status" value="1"/>
</dbReference>
<dbReference type="CDD" id="cd02947">
    <property type="entry name" value="TRX_family"/>
    <property type="match status" value="1"/>
</dbReference>